<proteinExistence type="predicted"/>
<comment type="caution">
    <text evidence="2">The sequence shown here is derived from an EMBL/GenBank/DDBJ whole genome shotgun (WGS) entry which is preliminary data.</text>
</comment>
<dbReference type="Pfam" id="PF07589">
    <property type="entry name" value="PEP-CTERM"/>
    <property type="match status" value="1"/>
</dbReference>
<accession>A0ABX2ENT9</accession>
<evidence type="ECO:0000313" key="3">
    <source>
        <dbReference type="Proteomes" id="UP000737171"/>
    </source>
</evidence>
<keyword evidence="3" id="KW-1185">Reference proteome</keyword>
<dbReference type="Proteomes" id="UP000737171">
    <property type="component" value="Unassembled WGS sequence"/>
</dbReference>
<dbReference type="RefSeq" id="WP_173129092.1">
    <property type="nucleotide sequence ID" value="NZ_JABRWJ010000008.1"/>
</dbReference>
<name>A0ABX2ENT9_9BURK</name>
<evidence type="ECO:0000313" key="2">
    <source>
        <dbReference type="EMBL" id="NRF70311.1"/>
    </source>
</evidence>
<organism evidence="2 3">
    <name type="scientific">Pseudaquabacterium terrae</name>
    <dbReference type="NCBI Taxonomy" id="2732868"/>
    <lineage>
        <taxon>Bacteria</taxon>
        <taxon>Pseudomonadati</taxon>
        <taxon>Pseudomonadota</taxon>
        <taxon>Betaproteobacteria</taxon>
        <taxon>Burkholderiales</taxon>
        <taxon>Sphaerotilaceae</taxon>
        <taxon>Pseudaquabacterium</taxon>
    </lineage>
</organism>
<gene>
    <name evidence="2" type="ORF">HLB44_25200</name>
</gene>
<protein>
    <submittedName>
        <fullName evidence="2">PEP-CTERM sorting domain-containing protein</fullName>
    </submittedName>
</protein>
<feature type="domain" description="Ice-binding protein C-terminal" evidence="1">
    <location>
        <begin position="288"/>
        <end position="313"/>
    </location>
</feature>
<evidence type="ECO:0000259" key="1">
    <source>
        <dbReference type="Pfam" id="PF07589"/>
    </source>
</evidence>
<reference evidence="2 3" key="1">
    <citation type="submission" date="2020-05" db="EMBL/GenBank/DDBJ databases">
        <title>Aquincola sp. isolate from soil.</title>
        <authorList>
            <person name="Han J."/>
            <person name="Kim D.-U."/>
        </authorList>
    </citation>
    <scope>NUCLEOTIDE SEQUENCE [LARGE SCALE GENOMIC DNA]</scope>
    <source>
        <strain evidence="2 3">S2</strain>
    </source>
</reference>
<dbReference type="InterPro" id="IPR013424">
    <property type="entry name" value="Ice-binding_C"/>
</dbReference>
<sequence length="314" mass="31531">MFKNCLPACAGVLVRPAQALGRDASKRRARARPAAILCGALFTALAVSGAGVQAAIVNTAQVVVSPSFIGGSGPFHEVVSNQSGAASLSGSATGGGNSSGAGMTYVDWGVVKLSGEAFGSLNTISRGSFRDEVLITAPGVPTGTFGTLIFSIMVDGSLAAGSEGGTVARWQLDADLGGGAYDISARGRQNGAELGGAYIGSPFGEFSGTGTFQFGIASQLLVELTASAQVGYSQTSTGLPSASYDLAHSLYWGGINSVSLNGVALSDYSVSSGSGTDYRDSMVPVPQPVPEPASLGLALAGLGLLAGRPWRRRG</sequence>
<dbReference type="EMBL" id="JABRWJ010000008">
    <property type="protein sequence ID" value="NRF70311.1"/>
    <property type="molecule type" value="Genomic_DNA"/>
</dbReference>